<proteinExistence type="predicted"/>
<feature type="compositionally biased region" description="Polar residues" evidence="1">
    <location>
        <begin position="184"/>
        <end position="198"/>
    </location>
</feature>
<dbReference type="EMBL" id="MU001819">
    <property type="protein sequence ID" value="KAF2796902.1"/>
    <property type="molecule type" value="Genomic_DNA"/>
</dbReference>
<dbReference type="Proteomes" id="UP000799757">
    <property type="component" value="Unassembled WGS sequence"/>
</dbReference>
<gene>
    <name evidence="2" type="ORF">K505DRAFT_334759</name>
</gene>
<protein>
    <submittedName>
        <fullName evidence="2">Uncharacterized protein</fullName>
    </submittedName>
</protein>
<dbReference type="AlphaFoldDB" id="A0A6A6XKF6"/>
<feature type="compositionally biased region" description="Polar residues" evidence="1">
    <location>
        <begin position="121"/>
        <end position="138"/>
    </location>
</feature>
<feature type="region of interest" description="Disordered" evidence="1">
    <location>
        <begin position="84"/>
        <end position="271"/>
    </location>
</feature>
<organism evidence="2 3">
    <name type="scientific">Melanomma pulvis-pyrius CBS 109.77</name>
    <dbReference type="NCBI Taxonomy" id="1314802"/>
    <lineage>
        <taxon>Eukaryota</taxon>
        <taxon>Fungi</taxon>
        <taxon>Dikarya</taxon>
        <taxon>Ascomycota</taxon>
        <taxon>Pezizomycotina</taxon>
        <taxon>Dothideomycetes</taxon>
        <taxon>Pleosporomycetidae</taxon>
        <taxon>Pleosporales</taxon>
        <taxon>Melanommataceae</taxon>
        <taxon>Melanomma</taxon>
    </lineage>
</organism>
<reference evidence="2" key="1">
    <citation type="journal article" date="2020" name="Stud. Mycol.">
        <title>101 Dothideomycetes genomes: a test case for predicting lifestyles and emergence of pathogens.</title>
        <authorList>
            <person name="Haridas S."/>
            <person name="Albert R."/>
            <person name="Binder M."/>
            <person name="Bloem J."/>
            <person name="Labutti K."/>
            <person name="Salamov A."/>
            <person name="Andreopoulos B."/>
            <person name="Baker S."/>
            <person name="Barry K."/>
            <person name="Bills G."/>
            <person name="Bluhm B."/>
            <person name="Cannon C."/>
            <person name="Castanera R."/>
            <person name="Culley D."/>
            <person name="Daum C."/>
            <person name="Ezra D."/>
            <person name="Gonzalez J."/>
            <person name="Henrissat B."/>
            <person name="Kuo A."/>
            <person name="Liang C."/>
            <person name="Lipzen A."/>
            <person name="Lutzoni F."/>
            <person name="Magnuson J."/>
            <person name="Mondo S."/>
            <person name="Nolan M."/>
            <person name="Ohm R."/>
            <person name="Pangilinan J."/>
            <person name="Park H.-J."/>
            <person name="Ramirez L."/>
            <person name="Alfaro M."/>
            <person name="Sun H."/>
            <person name="Tritt A."/>
            <person name="Yoshinaga Y."/>
            <person name="Zwiers L.-H."/>
            <person name="Turgeon B."/>
            <person name="Goodwin S."/>
            <person name="Spatafora J."/>
            <person name="Crous P."/>
            <person name="Grigoriev I."/>
        </authorList>
    </citation>
    <scope>NUCLEOTIDE SEQUENCE</scope>
    <source>
        <strain evidence="2">CBS 109.77</strain>
    </source>
</reference>
<feature type="compositionally biased region" description="Basic and acidic residues" evidence="1">
    <location>
        <begin position="226"/>
        <end position="236"/>
    </location>
</feature>
<accession>A0A6A6XKF6</accession>
<name>A0A6A6XKF6_9PLEO</name>
<sequence length="271" mass="29831">MAKIDVDLERGCWIRRRGKDNKKDKKGKKEKEPGMLRRLLGLTTPPPIDFDNQPWMFDPAYAYMSGSEIWANEAIDKNYREHQRGGVWDDAPPDDDFEKQQWEPQANPNFNGGGGLLGSSATMRTVPLNNQPTHNFGDQPNAPPFSGPPQSKTSFKKPSHPGSDSQFPPWMPPPGAFDNEKTTRSAMGTRASTSNRFATSDARDGTQTFGRNLPKPDPTKVNPRPGRHDPMGEAKHHNQPGGQTQKGVHIRGYEPGVSGGNGSSTASWGSE</sequence>
<keyword evidence="3" id="KW-1185">Reference proteome</keyword>
<evidence type="ECO:0000313" key="2">
    <source>
        <dbReference type="EMBL" id="KAF2796902.1"/>
    </source>
</evidence>
<evidence type="ECO:0000313" key="3">
    <source>
        <dbReference type="Proteomes" id="UP000799757"/>
    </source>
</evidence>
<evidence type="ECO:0000256" key="1">
    <source>
        <dbReference type="SAM" id="MobiDB-lite"/>
    </source>
</evidence>